<dbReference type="SUPFAM" id="SSF53850">
    <property type="entry name" value="Periplasmic binding protein-like II"/>
    <property type="match status" value="1"/>
</dbReference>
<feature type="domain" description="LysR substrate-binding" evidence="5">
    <location>
        <begin position="14"/>
        <end position="160"/>
    </location>
</feature>
<dbReference type="CDD" id="cd05466">
    <property type="entry name" value="PBP2_LTTR_substrate"/>
    <property type="match status" value="1"/>
</dbReference>
<dbReference type="Proteomes" id="UP000388235">
    <property type="component" value="Chromosome"/>
</dbReference>
<comment type="similarity">
    <text evidence="1">Belongs to the LysR transcriptional regulatory family.</text>
</comment>
<gene>
    <name evidence="6" type="ORF">GH975_07580</name>
</gene>
<sequence length="162" mass="17897">MGIDASPARRRPIRCHRALERDEMDLVVRSHVDAPPSPLLRERLGWVMPASHPLAGASMLEWSDVRATPGLSNRLCQQSGREWMQAFDRSAALRIHNTASLLAMVRAGLGMTLLPELAVLGLVDLAFVPCAEPEWRYLAVHTQALPSPAVQEFAAALHRYMG</sequence>
<evidence type="ECO:0000313" key="6">
    <source>
        <dbReference type="EMBL" id="QGG80440.1"/>
    </source>
</evidence>
<protein>
    <recommendedName>
        <fullName evidence="5">LysR substrate-binding domain-containing protein</fullName>
    </recommendedName>
</protein>
<evidence type="ECO:0000256" key="1">
    <source>
        <dbReference type="ARBA" id="ARBA00009437"/>
    </source>
</evidence>
<dbReference type="GO" id="GO:0003700">
    <property type="term" value="F:DNA-binding transcription factor activity"/>
    <property type="evidence" value="ECO:0007669"/>
    <property type="project" value="TreeGrafter"/>
</dbReference>
<proteinExistence type="inferred from homology"/>
<dbReference type="PANTHER" id="PTHR30346">
    <property type="entry name" value="TRANSCRIPTIONAL DUAL REGULATOR HCAR-RELATED"/>
    <property type="match status" value="1"/>
</dbReference>
<keyword evidence="2" id="KW-0805">Transcription regulation</keyword>
<organism evidence="6 7">
    <name type="scientific">Litorivicinus lipolyticus</name>
    <dbReference type="NCBI Taxonomy" id="418701"/>
    <lineage>
        <taxon>Bacteria</taxon>
        <taxon>Pseudomonadati</taxon>
        <taxon>Pseudomonadota</taxon>
        <taxon>Gammaproteobacteria</taxon>
        <taxon>Oceanospirillales</taxon>
        <taxon>Litorivicinaceae</taxon>
        <taxon>Litorivicinus</taxon>
    </lineage>
</organism>
<reference evidence="6 7" key="1">
    <citation type="submission" date="2019-11" db="EMBL/GenBank/DDBJ databases">
        <authorList>
            <person name="Khan S.A."/>
            <person name="Jeon C.O."/>
            <person name="Chun B.H."/>
        </authorList>
    </citation>
    <scope>NUCLEOTIDE SEQUENCE [LARGE SCALE GENOMIC DNA]</scope>
    <source>
        <strain evidence="6 7">IMCC 1097</strain>
    </source>
</reference>
<dbReference type="InterPro" id="IPR005119">
    <property type="entry name" value="LysR_subst-bd"/>
</dbReference>
<dbReference type="GO" id="GO:0003677">
    <property type="term" value="F:DNA binding"/>
    <property type="evidence" value="ECO:0007669"/>
    <property type="project" value="UniProtKB-KW"/>
</dbReference>
<dbReference type="KEGG" id="llp:GH975_07580"/>
<dbReference type="GO" id="GO:0032993">
    <property type="term" value="C:protein-DNA complex"/>
    <property type="evidence" value="ECO:0007669"/>
    <property type="project" value="TreeGrafter"/>
</dbReference>
<dbReference type="OrthoDB" id="8437302at2"/>
<evidence type="ECO:0000313" key="7">
    <source>
        <dbReference type="Proteomes" id="UP000388235"/>
    </source>
</evidence>
<keyword evidence="3" id="KW-0238">DNA-binding</keyword>
<evidence type="ECO:0000256" key="4">
    <source>
        <dbReference type="ARBA" id="ARBA00023163"/>
    </source>
</evidence>
<name>A0A5Q2QF13_9GAMM</name>
<accession>A0A5Q2QF13</accession>
<dbReference type="EMBL" id="CP045871">
    <property type="protein sequence ID" value="QGG80440.1"/>
    <property type="molecule type" value="Genomic_DNA"/>
</dbReference>
<dbReference type="Gene3D" id="3.40.190.10">
    <property type="entry name" value="Periplasmic binding protein-like II"/>
    <property type="match status" value="2"/>
</dbReference>
<evidence type="ECO:0000256" key="2">
    <source>
        <dbReference type="ARBA" id="ARBA00023015"/>
    </source>
</evidence>
<evidence type="ECO:0000256" key="3">
    <source>
        <dbReference type="ARBA" id="ARBA00023125"/>
    </source>
</evidence>
<keyword evidence="4" id="KW-0804">Transcription</keyword>
<dbReference type="AlphaFoldDB" id="A0A5Q2QF13"/>
<keyword evidence="7" id="KW-1185">Reference proteome</keyword>
<evidence type="ECO:0000259" key="5">
    <source>
        <dbReference type="Pfam" id="PF03466"/>
    </source>
</evidence>
<dbReference type="PANTHER" id="PTHR30346:SF28">
    <property type="entry name" value="HTH-TYPE TRANSCRIPTIONAL REGULATOR CYNR"/>
    <property type="match status" value="1"/>
</dbReference>
<dbReference type="Pfam" id="PF03466">
    <property type="entry name" value="LysR_substrate"/>
    <property type="match status" value="1"/>
</dbReference>